<reference evidence="8 13" key="4">
    <citation type="submission" date="2017-08" db="EMBL/GenBank/DDBJ databases">
        <authorList>
            <person name="Feschi L."/>
            <person name="Jeukens J."/>
            <person name="Emond-Rheault J.-G."/>
            <person name="Kukavica-Ibrulj I."/>
            <person name="Boyle B."/>
            <person name="Levesque R.C."/>
        </authorList>
    </citation>
    <scope>NUCLEOTIDE SEQUENCE [LARGE SCALE GENOMIC DNA]</scope>
    <source>
        <strain evidence="8 13">PA-W36</strain>
    </source>
</reference>
<dbReference type="EMBL" id="WOAD01000009">
    <property type="protein sequence ID" value="MUI35929.1"/>
    <property type="molecule type" value="Genomic_DNA"/>
</dbReference>
<dbReference type="SMR" id="A0A069Q7V9"/>
<comment type="caution">
    <text evidence="5">The sequence shown here is derived from an EMBL/GenBank/DDBJ whole genome shotgun (WGS) entry which is preliminary data.</text>
</comment>
<reference evidence="7 12" key="6">
    <citation type="submission" date="2018-08" db="EMBL/GenBank/DDBJ databases">
        <title>Recombination of ecologically and evolutionarily significant loci maintains genetic cohesion in the Pseudomonas syringae species complex.</title>
        <authorList>
            <person name="Dillon M."/>
            <person name="Thakur S."/>
            <person name="Almeida R.N.D."/>
            <person name="Weir B.S."/>
            <person name="Guttman D.S."/>
        </authorList>
    </citation>
    <scope>NUCLEOTIDE SEQUENCE [LARGE SCALE GENOMIC DNA]</scope>
    <source>
        <strain evidence="7 12">ICMP 7846</strain>
    </source>
</reference>
<evidence type="ECO:0000313" key="8">
    <source>
        <dbReference type="EMBL" id="RPM05444.1"/>
    </source>
</evidence>
<dbReference type="eggNOG" id="COG0236">
    <property type="taxonomic scope" value="Bacteria"/>
</dbReference>
<dbReference type="PROSITE" id="PS50075">
    <property type="entry name" value="CARRIER"/>
    <property type="match status" value="1"/>
</dbReference>
<sequence length="79" mass="8873">MPNDMEDHLLTVLSVASGVPKEEISRDSRMEDLAFDSLVVSELSLKLRKEFGVTGVDDELDLLETVDELFQLVEKHRAA</sequence>
<reference evidence="8 13" key="7">
    <citation type="submission" date="2019-01" db="EMBL/GenBank/DDBJ databases">
        <title>The Pseudomonas aeruginosa pan-genome provides new insights on its population structure, horizontal gene transfer and pathogenicity.</title>
        <authorList>
            <person name="Freschi L."/>
            <person name="Vincent A.T."/>
            <person name="Jeukens J."/>
            <person name="Emond-Rheault J.-G."/>
            <person name="Kukavica-Ibrulj I."/>
            <person name="Dupont M.-J."/>
            <person name="Charette S.J."/>
            <person name="Boyle B."/>
            <person name="Levesque R.C."/>
        </authorList>
    </citation>
    <scope>NUCLEOTIDE SEQUENCE [LARGE SCALE GENOMIC DNA]</scope>
    <source>
        <strain evidence="8 13">PA-W36</strain>
    </source>
</reference>
<dbReference type="EMBL" id="CVVU01000022">
    <property type="protein sequence ID" value="CRO01835.1"/>
    <property type="molecule type" value="Genomic_DNA"/>
</dbReference>
<dbReference type="Proteomes" id="UP000644192">
    <property type="component" value="Unassembled WGS sequence"/>
</dbReference>
<evidence type="ECO:0000313" key="12">
    <source>
        <dbReference type="Proteomes" id="UP000270834"/>
    </source>
</evidence>
<evidence type="ECO:0000313" key="9">
    <source>
        <dbReference type="Proteomes" id="UP000045039"/>
    </source>
</evidence>
<dbReference type="EMBL" id="RBSQ01001211">
    <property type="protein sequence ID" value="RMS46687.1"/>
    <property type="molecule type" value="Genomic_DNA"/>
</dbReference>
<dbReference type="Gene3D" id="1.10.1200.10">
    <property type="entry name" value="ACP-like"/>
    <property type="match status" value="1"/>
</dbReference>
<dbReference type="Proteomes" id="UP000194857">
    <property type="component" value="Unassembled WGS sequence"/>
</dbReference>
<dbReference type="EMBL" id="QORE01000890">
    <property type="protein sequence ID" value="RCI72608.1"/>
    <property type="molecule type" value="Genomic_DNA"/>
</dbReference>
<dbReference type="SUPFAM" id="SSF47336">
    <property type="entry name" value="ACP-like"/>
    <property type="match status" value="1"/>
</dbReference>
<reference evidence="9" key="2">
    <citation type="submission" date="2015-06" db="EMBL/GenBank/DDBJ databases">
        <authorList>
            <person name="Radhakrishnan Rajesh"/>
            <person name="Underwood Anthony"/>
            <person name="Al-Shahib Ali"/>
        </authorList>
    </citation>
    <scope>NUCLEOTIDE SEQUENCE [LARGE SCALE GENOMIC DNA]</scope>
    <source>
        <strain evidence="9">P19_London_7_VIM_2_05_10</strain>
    </source>
</reference>
<dbReference type="Proteomes" id="UP000433532">
    <property type="component" value="Unassembled WGS sequence"/>
</dbReference>
<evidence type="ECO:0000313" key="10">
    <source>
        <dbReference type="Proteomes" id="UP000194857"/>
    </source>
</evidence>
<feature type="domain" description="Carrier" evidence="1">
    <location>
        <begin position="3"/>
        <end position="77"/>
    </location>
</feature>
<evidence type="ECO:0000313" key="3">
    <source>
        <dbReference type="EMBL" id="MUI35929.1"/>
    </source>
</evidence>
<dbReference type="RefSeq" id="WP_003106204.1">
    <property type="nucleotide sequence ID" value="NZ_AP014651.1"/>
</dbReference>
<dbReference type="EMBL" id="WXZT01000001">
    <property type="protein sequence ID" value="MZZ11293.1"/>
    <property type="molecule type" value="Genomic_DNA"/>
</dbReference>
<dbReference type="Proteomes" id="UP000045039">
    <property type="component" value="Unassembled WGS sequence"/>
</dbReference>
<evidence type="ECO:0000313" key="2">
    <source>
        <dbReference type="EMBL" id="CRO01835.1"/>
    </source>
</evidence>
<gene>
    <name evidence="2" type="primary">acpP_1</name>
    <name evidence="7" type="ORF">ALP65_00773</name>
    <name evidence="5" type="ORF">CAZ10_21980</name>
    <name evidence="6" type="ORF">DT376_22815</name>
    <name evidence="3" type="ORF">GNQ48_13000</name>
    <name evidence="4" type="ORF">GUL26_03425</name>
    <name evidence="8" type="ORF">IPC1295_29505</name>
    <name evidence="2" type="ORF">PAERUG_P19_London_7_VIM_2_05_10_00561</name>
</gene>
<reference evidence="4" key="9">
    <citation type="submission" date="2020-01" db="EMBL/GenBank/DDBJ databases">
        <title>Bacteria Cultured from War Wounds Associated with the Conflict in Eastern Ukraine.</title>
        <authorList>
            <person name="Snesrud E."/>
            <person name="Galac M.R."/>
            <person name="Mc Gann P."/>
            <person name="Valentine K."/>
            <person name="Viacheslav K."/>
        </authorList>
    </citation>
    <scope>NUCLEOTIDE SEQUENCE</scope>
    <source>
        <strain evidence="4">VNMU148</strain>
    </source>
</reference>
<accession>A0A069Q7V9</accession>
<dbReference type="InterPro" id="IPR009081">
    <property type="entry name" value="PP-bd_ACP"/>
</dbReference>
<dbReference type="AlphaFoldDB" id="A0A069Q7V9"/>
<name>A0A069Q7V9_PSEAI</name>
<proteinExistence type="predicted"/>
<evidence type="ECO:0000313" key="14">
    <source>
        <dbReference type="Proteomes" id="UP000433532"/>
    </source>
</evidence>
<dbReference type="Proteomes" id="UP000284767">
    <property type="component" value="Unassembled WGS sequence"/>
</dbReference>
<reference evidence="3 14" key="8">
    <citation type="submission" date="2019-11" db="EMBL/GenBank/DDBJ databases">
        <title>Genomes of ocular Pseudomonas aeruginosa isolates.</title>
        <authorList>
            <person name="Khan M."/>
            <person name="Rice S.A."/>
            <person name="Willcox M.D.P."/>
            <person name="Stapleton F."/>
        </authorList>
    </citation>
    <scope>NUCLEOTIDE SEQUENCE [LARGE SCALE GENOMIC DNA]</scope>
    <source>
        <strain evidence="3 14">PA221</strain>
    </source>
</reference>
<evidence type="ECO:0000313" key="11">
    <source>
        <dbReference type="Proteomes" id="UP000253594"/>
    </source>
</evidence>
<evidence type="ECO:0000259" key="1">
    <source>
        <dbReference type="PROSITE" id="PS50075"/>
    </source>
</evidence>
<evidence type="ECO:0000313" key="13">
    <source>
        <dbReference type="Proteomes" id="UP000284767"/>
    </source>
</evidence>
<dbReference type="EMBL" id="NSNE01000025">
    <property type="protein sequence ID" value="RPM05444.1"/>
    <property type="molecule type" value="Genomic_DNA"/>
</dbReference>
<evidence type="ECO:0000313" key="6">
    <source>
        <dbReference type="EMBL" id="RCI72608.1"/>
    </source>
</evidence>
<evidence type="ECO:0000313" key="4">
    <source>
        <dbReference type="EMBL" id="MZZ11293.1"/>
    </source>
</evidence>
<reference evidence="5 10" key="3">
    <citation type="submission" date="2017-05" db="EMBL/GenBank/DDBJ databases">
        <authorList>
            <person name="Song R."/>
            <person name="Chenine A.L."/>
            <person name="Ruprecht R.M."/>
        </authorList>
    </citation>
    <scope>NUCLEOTIDE SEQUENCE [LARGE SCALE GENOMIC DNA]</scope>
    <source>
        <strain evidence="5 10">S567_C10_BS</strain>
    </source>
</reference>
<dbReference type="EMBL" id="NFFZ01000012">
    <property type="protein sequence ID" value="OTI58880.1"/>
    <property type="molecule type" value="Genomic_DNA"/>
</dbReference>
<reference evidence="2" key="1">
    <citation type="submission" date="2015-06" db="EMBL/GenBank/DDBJ databases">
        <authorList>
            <person name="Radhakrishnan R."/>
            <person name="Underwood A."/>
            <person name="Al-Shahib A."/>
        </authorList>
    </citation>
    <scope>NUCLEOTIDE SEQUENCE</scope>
    <source>
        <strain evidence="2">P19_London_7_VIM_2_05_10</strain>
    </source>
</reference>
<accession>A0A1S1C5U0</accession>
<dbReference type="Proteomes" id="UP000253594">
    <property type="component" value="Unassembled WGS sequence"/>
</dbReference>
<organism evidence="5 10">
    <name type="scientific">Pseudomonas aeruginosa</name>
    <dbReference type="NCBI Taxonomy" id="287"/>
    <lineage>
        <taxon>Bacteria</taxon>
        <taxon>Pseudomonadati</taxon>
        <taxon>Pseudomonadota</taxon>
        <taxon>Gammaproteobacteria</taxon>
        <taxon>Pseudomonadales</taxon>
        <taxon>Pseudomonadaceae</taxon>
        <taxon>Pseudomonas</taxon>
    </lineage>
</organism>
<evidence type="ECO:0000313" key="7">
    <source>
        <dbReference type="EMBL" id="RMS46687.1"/>
    </source>
</evidence>
<protein>
    <submittedName>
        <fullName evidence="5">Acyl carrier protein</fullName>
    </submittedName>
</protein>
<dbReference type="Pfam" id="PF00550">
    <property type="entry name" value="PP-binding"/>
    <property type="match status" value="1"/>
</dbReference>
<reference evidence="6 11" key="5">
    <citation type="submission" date="2018-07" db="EMBL/GenBank/DDBJ databases">
        <title>Mechanisms of high-level aminoglycoside resistance among Gram-negative pathogens in Brazil.</title>
        <authorList>
            <person name="Ballaben A.S."/>
            <person name="Darini A.L.C."/>
            <person name="Doi Y."/>
        </authorList>
    </citation>
    <scope>NUCLEOTIDE SEQUENCE [LARGE SCALE GENOMIC DNA]</scope>
    <source>
        <strain evidence="6 11">B2-305</strain>
    </source>
</reference>
<evidence type="ECO:0000313" key="5">
    <source>
        <dbReference type="EMBL" id="OTI58880.1"/>
    </source>
</evidence>
<dbReference type="Proteomes" id="UP000270834">
    <property type="component" value="Unassembled WGS sequence"/>
</dbReference>
<dbReference type="InterPro" id="IPR036736">
    <property type="entry name" value="ACP-like_sf"/>
</dbReference>